<dbReference type="PANTHER" id="PTHR11496">
    <property type="entry name" value="ALCOHOL DEHYDROGENASE"/>
    <property type="match status" value="1"/>
</dbReference>
<dbReference type="Pfam" id="PF25137">
    <property type="entry name" value="ADH_Fe_C"/>
    <property type="match status" value="1"/>
</dbReference>
<comment type="caution">
    <text evidence="4">The sequence shown here is derived from an EMBL/GenBank/DDBJ whole genome shotgun (WGS) entry which is preliminary data.</text>
</comment>
<dbReference type="STRING" id="264951.A0A443I2N3"/>
<accession>A0A443I2N3</accession>
<dbReference type="Gene3D" id="1.20.1090.10">
    <property type="entry name" value="Dehydroquinate synthase-like - alpha domain"/>
    <property type="match status" value="1"/>
</dbReference>
<dbReference type="InterPro" id="IPR039697">
    <property type="entry name" value="Alcohol_dehydrogenase_Fe"/>
</dbReference>
<dbReference type="GO" id="GO:0005739">
    <property type="term" value="C:mitochondrion"/>
    <property type="evidence" value="ECO:0007669"/>
    <property type="project" value="TreeGrafter"/>
</dbReference>
<feature type="domain" description="Fe-containing alcohol dehydrogenase-like C-terminal" evidence="3">
    <location>
        <begin position="289"/>
        <end position="420"/>
    </location>
</feature>
<dbReference type="RefSeq" id="XP_028487957.1">
    <property type="nucleotide sequence ID" value="XM_028629994.1"/>
</dbReference>
<gene>
    <name evidence="4" type="ORF">C8Q69DRAFT_458514</name>
</gene>
<dbReference type="InterPro" id="IPR018211">
    <property type="entry name" value="ADH_Fe_CS"/>
</dbReference>
<evidence type="ECO:0000256" key="1">
    <source>
        <dbReference type="ARBA" id="ARBA00023002"/>
    </source>
</evidence>
<dbReference type="PROSITE" id="PS00060">
    <property type="entry name" value="ADH_IRON_2"/>
    <property type="match status" value="1"/>
</dbReference>
<evidence type="ECO:0000313" key="5">
    <source>
        <dbReference type="Proteomes" id="UP000283841"/>
    </source>
</evidence>
<dbReference type="GO" id="GO:0046872">
    <property type="term" value="F:metal ion binding"/>
    <property type="evidence" value="ECO:0007669"/>
    <property type="project" value="InterPro"/>
</dbReference>
<organism evidence="4 5">
    <name type="scientific">Byssochlamys spectabilis</name>
    <name type="common">Paecilomyces variotii</name>
    <dbReference type="NCBI Taxonomy" id="264951"/>
    <lineage>
        <taxon>Eukaryota</taxon>
        <taxon>Fungi</taxon>
        <taxon>Dikarya</taxon>
        <taxon>Ascomycota</taxon>
        <taxon>Pezizomycotina</taxon>
        <taxon>Eurotiomycetes</taxon>
        <taxon>Eurotiomycetidae</taxon>
        <taxon>Eurotiales</taxon>
        <taxon>Thermoascaceae</taxon>
        <taxon>Paecilomyces</taxon>
    </lineage>
</organism>
<dbReference type="PANTHER" id="PTHR11496:SF107">
    <property type="entry name" value="ALCOHOL DEHYDROGENASE, PUTATIVE (AFU_ORTHOLOGUE AFUA_1G06800)-RELATED"/>
    <property type="match status" value="1"/>
</dbReference>
<sequence>MSIPYPEKKTVPQLPIPSHKDKLVTLNSTYLDDIRAAIEEWKCERVVLIVSRSLDQNTDKVHKLENALGSKFSGKKVGVGSHSPYHDVLAIAKLLHDKNADCVICIGSSSYSDATKIARLLHATFPPEQLTEEGMESLIDQNKGWTRPGVFNAPQTKLILVPCSLSVSEYNPISSATNRDGKKQHFSELHFVPAAADLILLDPEVASTAPPETLWLPSGARAVDHAVEGICCNLTVPEGVESSINGLRAIIRGLNDYKAGLDAKTPSTDESMLKAISACQQGARDAIKGLLVYESKVGPSHAIGHQLGSVGKVPHGLTSCICLPPTLRYEKEHPENKYFRLEGQQTVVDVFNEELGWQEKEAGDAVERFYKSLGLPTRLSDVGVTDDAAVRKIAEKTMTDVWGGGPRQIDDPKEIMKILETVR</sequence>
<dbReference type="Gene3D" id="3.40.50.1970">
    <property type="match status" value="1"/>
</dbReference>
<dbReference type="VEuPathDB" id="FungiDB:C8Q69DRAFT_458514"/>
<dbReference type="InterPro" id="IPR056798">
    <property type="entry name" value="ADH_Fe_C"/>
</dbReference>
<dbReference type="AlphaFoldDB" id="A0A443I2N3"/>
<dbReference type="InterPro" id="IPR001670">
    <property type="entry name" value="ADH_Fe/GldA"/>
</dbReference>
<dbReference type="EMBL" id="RCNU01000002">
    <property type="protein sequence ID" value="RWQ98312.1"/>
    <property type="molecule type" value="Genomic_DNA"/>
</dbReference>
<dbReference type="Pfam" id="PF00465">
    <property type="entry name" value="Fe-ADH"/>
    <property type="match status" value="1"/>
</dbReference>
<evidence type="ECO:0000313" key="4">
    <source>
        <dbReference type="EMBL" id="RWQ98312.1"/>
    </source>
</evidence>
<feature type="domain" description="Alcohol dehydrogenase iron-type/glycerol dehydrogenase GldA" evidence="2">
    <location>
        <begin position="30"/>
        <end position="202"/>
    </location>
</feature>
<evidence type="ECO:0000259" key="2">
    <source>
        <dbReference type="Pfam" id="PF00465"/>
    </source>
</evidence>
<dbReference type="GeneID" id="39599271"/>
<dbReference type="Proteomes" id="UP000283841">
    <property type="component" value="Unassembled WGS sequence"/>
</dbReference>
<evidence type="ECO:0000259" key="3">
    <source>
        <dbReference type="Pfam" id="PF25137"/>
    </source>
</evidence>
<name>A0A443I2N3_BYSSP</name>
<dbReference type="GO" id="GO:0004022">
    <property type="term" value="F:alcohol dehydrogenase (NAD+) activity"/>
    <property type="evidence" value="ECO:0007669"/>
    <property type="project" value="TreeGrafter"/>
</dbReference>
<protein>
    <submittedName>
        <fullName evidence="4">Alcohol dehydrogenase</fullName>
    </submittedName>
</protein>
<keyword evidence="1" id="KW-0560">Oxidoreductase</keyword>
<proteinExistence type="predicted"/>
<keyword evidence="5" id="KW-1185">Reference proteome</keyword>
<dbReference type="SUPFAM" id="SSF56796">
    <property type="entry name" value="Dehydroquinate synthase-like"/>
    <property type="match status" value="1"/>
</dbReference>
<reference evidence="4 5" key="1">
    <citation type="journal article" date="2018" name="Front. Microbiol.">
        <title>Genomic and genetic insights into a cosmopolitan fungus, Paecilomyces variotii (Eurotiales).</title>
        <authorList>
            <person name="Urquhart A.S."/>
            <person name="Mondo S.J."/>
            <person name="Makela M.R."/>
            <person name="Hane J.K."/>
            <person name="Wiebenga A."/>
            <person name="He G."/>
            <person name="Mihaltcheva S."/>
            <person name="Pangilinan J."/>
            <person name="Lipzen A."/>
            <person name="Barry K."/>
            <person name="de Vries R.P."/>
            <person name="Grigoriev I.V."/>
            <person name="Idnurm A."/>
        </authorList>
    </citation>
    <scope>NUCLEOTIDE SEQUENCE [LARGE SCALE GENOMIC DNA]</scope>
    <source>
        <strain evidence="4 5">CBS 101075</strain>
    </source>
</reference>
<dbReference type="CDD" id="cd08192">
    <property type="entry name" value="MAR-like"/>
    <property type="match status" value="1"/>
</dbReference>